<dbReference type="HOGENOM" id="CLU_050164_3_1_9"/>
<dbReference type="GO" id="GO:0006637">
    <property type="term" value="P:acyl-CoA metabolic process"/>
    <property type="evidence" value="ECO:0007669"/>
    <property type="project" value="TreeGrafter"/>
</dbReference>
<accession>A0A0B6AIH7</accession>
<dbReference type="InterPro" id="IPR006683">
    <property type="entry name" value="Thioestr_dom"/>
</dbReference>
<reference evidence="3 4" key="1">
    <citation type="journal article" date="2015" name="Genome Announc.">
        <title>Complete genome sequences for 35 biothreat assay-relevant bacillus species.</title>
        <authorList>
            <person name="Johnson S.L."/>
            <person name="Daligault H.E."/>
            <person name="Davenport K.W."/>
            <person name="Jaissle J."/>
            <person name="Frey K.G."/>
            <person name="Ladner J.T."/>
            <person name="Broomall S.M."/>
            <person name="Bishop-Lilly K.A."/>
            <person name="Bruce D.C."/>
            <person name="Gibbons H.S."/>
            <person name="Coyne S.R."/>
            <person name="Lo C.C."/>
            <person name="Meincke L."/>
            <person name="Munk A.C."/>
            <person name="Koroleva G.I."/>
            <person name="Rosenzweig C.N."/>
            <person name="Palacios G.F."/>
            <person name="Redden C.L."/>
            <person name="Minogue T.D."/>
            <person name="Chain P.S."/>
        </authorList>
    </citation>
    <scope>NUCLEOTIDE SEQUENCE [LARGE SCALE GENOMIC DNA]</scope>
    <source>
        <strain evidence="4">ATCC 14581 / DSM 32 / JCM 2506 / NBRC 15308 / NCIMB 9376 / NCTC 10342 / NRRL B-14308 / VKM B-512</strain>
    </source>
</reference>
<dbReference type="Pfam" id="PF03061">
    <property type="entry name" value="4HBT"/>
    <property type="match status" value="1"/>
</dbReference>
<comment type="similarity">
    <text evidence="1">Belongs to the acyl coenzyme A hydrolase family.</text>
</comment>
<dbReference type="KEGG" id="bmeg:BG04_828"/>
<evidence type="ECO:0000313" key="4">
    <source>
        <dbReference type="Proteomes" id="UP000031829"/>
    </source>
</evidence>
<dbReference type="EC" id="3.1.2.20" evidence="3"/>
<evidence type="ECO:0000256" key="1">
    <source>
        <dbReference type="ARBA" id="ARBA00010458"/>
    </source>
</evidence>
<dbReference type="CDD" id="cd03442">
    <property type="entry name" value="BFIT_BACH"/>
    <property type="match status" value="1"/>
</dbReference>
<evidence type="ECO:0000313" key="3">
    <source>
        <dbReference type="EMBL" id="AJI23326.1"/>
    </source>
</evidence>
<dbReference type="SUPFAM" id="SSF54637">
    <property type="entry name" value="Thioesterase/thiol ester dehydrase-isomerase"/>
    <property type="match status" value="1"/>
</dbReference>
<dbReference type="Gene3D" id="3.10.129.10">
    <property type="entry name" value="Hotdog Thioesterase"/>
    <property type="match status" value="1"/>
</dbReference>
<dbReference type="AlphaFoldDB" id="A0A0B6AIH7"/>
<gene>
    <name evidence="3" type="ORF">BG04_828</name>
</gene>
<protein>
    <submittedName>
        <fullName evidence="3">Acyl-CoA hydrolase</fullName>
        <ecNumber evidence="3">3.1.2.20</ecNumber>
    </submittedName>
</protein>
<dbReference type="GO" id="GO:0009062">
    <property type="term" value="P:fatty acid catabolic process"/>
    <property type="evidence" value="ECO:0007669"/>
    <property type="project" value="TreeGrafter"/>
</dbReference>
<dbReference type="EMBL" id="CP009920">
    <property type="protein sequence ID" value="AJI23326.1"/>
    <property type="molecule type" value="Genomic_DNA"/>
</dbReference>
<proteinExistence type="inferred from homology"/>
<dbReference type="InterPro" id="IPR033120">
    <property type="entry name" value="HOTDOG_ACOT"/>
</dbReference>
<dbReference type="Proteomes" id="UP000031829">
    <property type="component" value="Chromosome"/>
</dbReference>
<dbReference type="PANTHER" id="PTHR11049">
    <property type="entry name" value="ACYL COENZYME A THIOESTER HYDROLASE"/>
    <property type="match status" value="1"/>
</dbReference>
<organism evidence="3 4">
    <name type="scientific">Priestia megaterium (strain ATCC 14581 / DSM 32 / CCUG 1817 / JCM 2506 / NBRC 15308 / NCIMB 9376 / NCTC 10342 / NRRL B-14308 / VKM B-512 / Ford 19)</name>
    <name type="common">Bacillus megaterium</name>
    <dbReference type="NCBI Taxonomy" id="1348623"/>
    <lineage>
        <taxon>Bacteria</taxon>
        <taxon>Bacillati</taxon>
        <taxon>Bacillota</taxon>
        <taxon>Bacilli</taxon>
        <taxon>Bacillales</taxon>
        <taxon>Bacillaceae</taxon>
        <taxon>Priestia</taxon>
    </lineage>
</organism>
<dbReference type="InterPro" id="IPR029069">
    <property type="entry name" value="HotDog_dom_sf"/>
</dbReference>
<dbReference type="PROSITE" id="PS51770">
    <property type="entry name" value="HOTDOG_ACOT"/>
    <property type="match status" value="1"/>
</dbReference>
<dbReference type="GO" id="GO:0052816">
    <property type="term" value="F:long-chain fatty acyl-CoA hydrolase activity"/>
    <property type="evidence" value="ECO:0007669"/>
    <property type="project" value="TreeGrafter"/>
</dbReference>
<dbReference type="GO" id="GO:0005829">
    <property type="term" value="C:cytosol"/>
    <property type="evidence" value="ECO:0007669"/>
    <property type="project" value="TreeGrafter"/>
</dbReference>
<dbReference type="RefSeq" id="WP_034649541.1">
    <property type="nucleotide sequence ID" value="NZ_BCVB01000001.1"/>
</dbReference>
<dbReference type="InterPro" id="IPR040170">
    <property type="entry name" value="Cytosol_ACT"/>
</dbReference>
<sequence length="172" mass="18804">MSEKAVLCSVSRVVKSQHIFPNDLNNHHTLFGGKIVADMDMTASLSAAKHSRKTCVTASIDHVDFIEPVTEEDFISYEAFVVVTGKSSMIIFVKVIAENLLTGIKRIAATSFLTFVALENGKPASVPQVIAQTEEEKSLQKVALERKESKKTQVEHSKAIASILSKSLRSSN</sequence>
<keyword evidence="2 3" id="KW-0378">Hydrolase</keyword>
<name>A0A0B6AIH7_PRIM2</name>
<dbReference type="GeneID" id="93644312"/>
<evidence type="ECO:0000256" key="2">
    <source>
        <dbReference type="ARBA" id="ARBA00022801"/>
    </source>
</evidence>
<dbReference type="PANTHER" id="PTHR11049:SF24">
    <property type="entry name" value="CYTOSOLIC ACYL COENZYME A THIOESTER HYDROLASE"/>
    <property type="match status" value="1"/>
</dbReference>